<dbReference type="PANTHER" id="PTHR33070:SF109">
    <property type="entry name" value="DOMAIN PROTEIN, PUTATIVE (DUF241)-RELATED"/>
    <property type="match status" value="1"/>
</dbReference>
<evidence type="ECO:0000313" key="1">
    <source>
        <dbReference type="EMBL" id="CAI9111023.1"/>
    </source>
</evidence>
<accession>A0AAV1DSX5</accession>
<protein>
    <submittedName>
        <fullName evidence="1">OLC1v1011156C1</fullName>
    </submittedName>
</protein>
<dbReference type="GO" id="GO:0048367">
    <property type="term" value="P:shoot system development"/>
    <property type="evidence" value="ECO:0007669"/>
    <property type="project" value="InterPro"/>
</dbReference>
<gene>
    <name evidence="1" type="ORF">OLC1_LOCUS18539</name>
</gene>
<sequence>MYVYSSQLLNNQSIVLRKTVTFFSLSQQKKNMASKSGHLRSISLPSRSHPTTLKIEEELNKFTTFELASYNSSGSICNALCRLAELYQCMDALLNLPSTTQALSQQSNQKLGDEFVDGSLRILDVCGITREIVSQFKENVRDLQSSLRRRKGDSGINNYACFRKKMKNDAKRYSAALKQIDASSALLDLDDQHTSAVIRVLREVYSISVSIFQSVWLFLSGQSTKPKTSKWALVSRLVHKEKAGCEDHQQEGVNELENVDSAVNSLCRNDQSPNGKIQIVQSKLESLEATIESMENGLEGMFRCLIRSRTTLLNIFSC</sequence>
<proteinExistence type="predicted"/>
<evidence type="ECO:0000313" key="2">
    <source>
        <dbReference type="Proteomes" id="UP001161247"/>
    </source>
</evidence>
<keyword evidence="2" id="KW-1185">Reference proteome</keyword>
<dbReference type="EMBL" id="OX459123">
    <property type="protein sequence ID" value="CAI9111023.1"/>
    <property type="molecule type" value="Genomic_DNA"/>
</dbReference>
<reference evidence="1" key="1">
    <citation type="submission" date="2023-03" db="EMBL/GenBank/DDBJ databases">
        <authorList>
            <person name="Julca I."/>
        </authorList>
    </citation>
    <scope>NUCLEOTIDE SEQUENCE</scope>
</reference>
<organism evidence="1 2">
    <name type="scientific">Oldenlandia corymbosa var. corymbosa</name>
    <dbReference type="NCBI Taxonomy" id="529605"/>
    <lineage>
        <taxon>Eukaryota</taxon>
        <taxon>Viridiplantae</taxon>
        <taxon>Streptophyta</taxon>
        <taxon>Embryophyta</taxon>
        <taxon>Tracheophyta</taxon>
        <taxon>Spermatophyta</taxon>
        <taxon>Magnoliopsida</taxon>
        <taxon>eudicotyledons</taxon>
        <taxon>Gunneridae</taxon>
        <taxon>Pentapetalae</taxon>
        <taxon>asterids</taxon>
        <taxon>lamiids</taxon>
        <taxon>Gentianales</taxon>
        <taxon>Rubiaceae</taxon>
        <taxon>Rubioideae</taxon>
        <taxon>Spermacoceae</taxon>
        <taxon>Hedyotis-Oldenlandia complex</taxon>
        <taxon>Oldenlandia</taxon>
    </lineage>
</organism>
<dbReference type="AlphaFoldDB" id="A0AAV1DSX5"/>
<dbReference type="GO" id="GO:0048364">
    <property type="term" value="P:root development"/>
    <property type="evidence" value="ECO:0007669"/>
    <property type="project" value="InterPro"/>
</dbReference>
<dbReference type="Pfam" id="PF03087">
    <property type="entry name" value="BPS1"/>
    <property type="match status" value="1"/>
</dbReference>
<dbReference type="PANTHER" id="PTHR33070">
    <property type="entry name" value="OS06G0725500 PROTEIN"/>
    <property type="match status" value="1"/>
</dbReference>
<dbReference type="InterPro" id="IPR004320">
    <property type="entry name" value="BPS1_pln"/>
</dbReference>
<dbReference type="Proteomes" id="UP001161247">
    <property type="component" value="Chromosome 6"/>
</dbReference>
<name>A0AAV1DSX5_OLDCO</name>